<organism evidence="8 9">
    <name type="scientific">Arsenicicoccus piscis</name>
    <dbReference type="NCBI Taxonomy" id="673954"/>
    <lineage>
        <taxon>Bacteria</taxon>
        <taxon>Bacillati</taxon>
        <taxon>Actinomycetota</taxon>
        <taxon>Actinomycetes</taxon>
        <taxon>Micrococcales</taxon>
        <taxon>Intrasporangiaceae</taxon>
        <taxon>Arsenicicoccus</taxon>
    </lineage>
</organism>
<comment type="catalytic activity">
    <reaction evidence="6">
        <text>Exonucleolytic cleavage in either 5'- to 3'- or 3'- to 5'-direction to yield nucleoside 5'-phosphates.</text>
        <dbReference type="EC" id="3.1.11.6"/>
    </reaction>
</comment>
<comment type="function">
    <text evidence="6">Bidirectionally degrades single-stranded DNA into large acid-insoluble oligonucleotides, which are then degraded further into small acid-soluble oligonucleotides.</text>
</comment>
<dbReference type="InterPro" id="IPR003761">
    <property type="entry name" value="Exonuc_VII_S"/>
</dbReference>
<feature type="compositionally biased region" description="Acidic residues" evidence="7">
    <location>
        <begin position="92"/>
        <end position="117"/>
    </location>
</feature>
<dbReference type="EMBL" id="BSUJ01000001">
    <property type="protein sequence ID" value="GMA18364.1"/>
    <property type="molecule type" value="Genomic_DNA"/>
</dbReference>
<protein>
    <recommendedName>
        <fullName evidence="6">Exodeoxyribonuclease 7 small subunit</fullName>
        <ecNumber evidence="6">3.1.11.6</ecNumber>
    </recommendedName>
    <alternativeName>
        <fullName evidence="6">Exodeoxyribonuclease VII small subunit</fullName>
        <shortName evidence="6">Exonuclease VII small subunit</shortName>
    </alternativeName>
</protein>
<keyword evidence="9" id="KW-1185">Reference proteome</keyword>
<sequence length="117" mass="12225">MAKAAQRPSETSSASGEDSGPASTARAIPDDIASLRYEQARDELVRIVARLEAGQLPLEESLTLWERGEALAAHCQSWLDQAEQRLAGGAGAEDEAGAADGADQDDDGDAKDAEDEG</sequence>
<dbReference type="Pfam" id="PF02609">
    <property type="entry name" value="Exonuc_VII_S"/>
    <property type="match status" value="1"/>
</dbReference>
<dbReference type="Gene3D" id="1.10.287.1040">
    <property type="entry name" value="Exonuclease VII, small subunit"/>
    <property type="match status" value="1"/>
</dbReference>
<dbReference type="NCBIfam" id="NF002139">
    <property type="entry name" value="PRK00977.1-3"/>
    <property type="match status" value="1"/>
</dbReference>
<accession>A0ABQ6HLI6</accession>
<evidence type="ECO:0000313" key="9">
    <source>
        <dbReference type="Proteomes" id="UP001157109"/>
    </source>
</evidence>
<comment type="subunit">
    <text evidence="6">Heterooligomer composed of large and small subunits.</text>
</comment>
<evidence type="ECO:0000256" key="1">
    <source>
        <dbReference type="ARBA" id="ARBA00009998"/>
    </source>
</evidence>
<evidence type="ECO:0000256" key="7">
    <source>
        <dbReference type="SAM" id="MobiDB-lite"/>
    </source>
</evidence>
<keyword evidence="3 6" id="KW-0540">Nuclease</keyword>
<keyword evidence="2 6" id="KW-0963">Cytoplasm</keyword>
<dbReference type="InterPro" id="IPR037004">
    <property type="entry name" value="Exonuc_VII_ssu_sf"/>
</dbReference>
<dbReference type="NCBIfam" id="TIGR01280">
    <property type="entry name" value="xseB"/>
    <property type="match status" value="1"/>
</dbReference>
<feature type="region of interest" description="Disordered" evidence="7">
    <location>
        <begin position="1"/>
        <end position="30"/>
    </location>
</feature>
<dbReference type="SUPFAM" id="SSF116842">
    <property type="entry name" value="XseB-like"/>
    <property type="match status" value="1"/>
</dbReference>
<gene>
    <name evidence="6" type="primary">xseB</name>
    <name evidence="8" type="ORF">GCM10025862_03850</name>
</gene>
<comment type="caution">
    <text evidence="8">The sequence shown here is derived from an EMBL/GenBank/DDBJ whole genome shotgun (WGS) entry which is preliminary data.</text>
</comment>
<evidence type="ECO:0000256" key="6">
    <source>
        <dbReference type="HAMAP-Rule" id="MF_00337"/>
    </source>
</evidence>
<comment type="similarity">
    <text evidence="1 6">Belongs to the XseB family.</text>
</comment>
<dbReference type="EC" id="3.1.11.6" evidence="6"/>
<dbReference type="PANTHER" id="PTHR34137">
    <property type="entry name" value="EXODEOXYRIBONUCLEASE 7 SMALL SUBUNIT"/>
    <property type="match status" value="1"/>
</dbReference>
<evidence type="ECO:0000256" key="5">
    <source>
        <dbReference type="ARBA" id="ARBA00022839"/>
    </source>
</evidence>
<proteinExistence type="inferred from homology"/>
<reference evidence="9" key="1">
    <citation type="journal article" date="2019" name="Int. J. Syst. Evol. Microbiol.">
        <title>The Global Catalogue of Microorganisms (GCM) 10K type strain sequencing project: providing services to taxonomists for standard genome sequencing and annotation.</title>
        <authorList>
            <consortium name="The Broad Institute Genomics Platform"/>
            <consortium name="The Broad Institute Genome Sequencing Center for Infectious Disease"/>
            <person name="Wu L."/>
            <person name="Ma J."/>
        </authorList>
    </citation>
    <scope>NUCLEOTIDE SEQUENCE [LARGE SCALE GENOMIC DNA]</scope>
    <source>
        <strain evidence="9">NBRC 105830</strain>
    </source>
</reference>
<comment type="subcellular location">
    <subcellularLocation>
        <location evidence="6">Cytoplasm</location>
    </subcellularLocation>
</comment>
<evidence type="ECO:0000313" key="8">
    <source>
        <dbReference type="EMBL" id="GMA18364.1"/>
    </source>
</evidence>
<evidence type="ECO:0000256" key="4">
    <source>
        <dbReference type="ARBA" id="ARBA00022801"/>
    </source>
</evidence>
<keyword evidence="5 6" id="KW-0269">Exonuclease</keyword>
<name>A0ABQ6HLI6_9MICO</name>
<dbReference type="PANTHER" id="PTHR34137:SF1">
    <property type="entry name" value="EXODEOXYRIBONUCLEASE 7 SMALL SUBUNIT"/>
    <property type="match status" value="1"/>
</dbReference>
<dbReference type="Proteomes" id="UP001157109">
    <property type="component" value="Unassembled WGS sequence"/>
</dbReference>
<dbReference type="RefSeq" id="WP_241443884.1">
    <property type="nucleotide sequence ID" value="NZ_BSUJ01000001.1"/>
</dbReference>
<dbReference type="HAMAP" id="MF_00337">
    <property type="entry name" value="Exonuc_7_S"/>
    <property type="match status" value="1"/>
</dbReference>
<keyword evidence="4 6" id="KW-0378">Hydrolase</keyword>
<feature type="region of interest" description="Disordered" evidence="7">
    <location>
        <begin position="85"/>
        <end position="117"/>
    </location>
</feature>
<evidence type="ECO:0000256" key="3">
    <source>
        <dbReference type="ARBA" id="ARBA00022722"/>
    </source>
</evidence>
<evidence type="ECO:0000256" key="2">
    <source>
        <dbReference type="ARBA" id="ARBA00022490"/>
    </source>
</evidence>